<accession>A0A183I3X6</accession>
<dbReference type="PANTHER" id="PTHR45727">
    <property type="entry name" value="NPC INTRACELLULAR CHOLESTEROL TRANSPORTER 1"/>
    <property type="match status" value="1"/>
</dbReference>
<gene>
    <name evidence="2" type="ORF">OFLC_LOCUS14438</name>
</gene>
<evidence type="ECO:0000313" key="4">
    <source>
        <dbReference type="WBParaSite" id="OFLC_0001444601-mRNA-1"/>
    </source>
</evidence>
<dbReference type="PANTHER" id="PTHR45727:SF2">
    <property type="entry name" value="NPC INTRACELLULAR CHOLESTEROL TRANSPORTER 1"/>
    <property type="match status" value="1"/>
</dbReference>
<reference evidence="2 3" key="2">
    <citation type="submission" date="2018-11" db="EMBL/GenBank/DDBJ databases">
        <authorList>
            <consortium name="Pathogen Informatics"/>
        </authorList>
    </citation>
    <scope>NUCLEOTIDE SEQUENCE [LARGE SCALE GENOMIC DNA]</scope>
</reference>
<dbReference type="EMBL" id="UZAJ01040855">
    <property type="protein sequence ID" value="VDP17046.1"/>
    <property type="molecule type" value="Genomic_DNA"/>
</dbReference>
<dbReference type="WBParaSite" id="OFLC_0001444601-mRNA-1">
    <property type="protein sequence ID" value="OFLC_0001444601-mRNA-1"/>
    <property type="gene ID" value="OFLC_0001444601"/>
</dbReference>
<dbReference type="AlphaFoldDB" id="A0A183I3X6"/>
<dbReference type="GO" id="GO:0005886">
    <property type="term" value="C:plasma membrane"/>
    <property type="evidence" value="ECO:0007669"/>
    <property type="project" value="TreeGrafter"/>
</dbReference>
<evidence type="ECO:0000313" key="2">
    <source>
        <dbReference type="EMBL" id="VDP17046.1"/>
    </source>
</evidence>
<dbReference type="GO" id="GO:0030299">
    <property type="term" value="P:intestinal cholesterol absorption"/>
    <property type="evidence" value="ECO:0007669"/>
    <property type="project" value="TreeGrafter"/>
</dbReference>
<reference evidence="4" key="1">
    <citation type="submission" date="2016-06" db="UniProtKB">
        <authorList>
            <consortium name="WormBaseParasite"/>
        </authorList>
    </citation>
    <scope>IDENTIFICATION</scope>
</reference>
<sequence length="112" mass="12217">MRARHSLASMGSSVLSGITLTKFGGILVLAFAHSQIFKVFYFRMFLGIVLIGAAHGLIFLPVLLSYIGPPMNKRKLIMKTRSESCCINDCSGAVKKACLTKHCDPSPLPDIF</sequence>
<keyword evidence="1" id="KW-0472">Membrane</keyword>
<organism evidence="4">
    <name type="scientific">Onchocerca flexuosa</name>
    <dbReference type="NCBI Taxonomy" id="387005"/>
    <lineage>
        <taxon>Eukaryota</taxon>
        <taxon>Metazoa</taxon>
        <taxon>Ecdysozoa</taxon>
        <taxon>Nematoda</taxon>
        <taxon>Chromadorea</taxon>
        <taxon>Rhabditida</taxon>
        <taxon>Spirurina</taxon>
        <taxon>Spiruromorpha</taxon>
        <taxon>Filarioidea</taxon>
        <taxon>Onchocercidae</taxon>
        <taxon>Onchocerca</taxon>
    </lineage>
</organism>
<dbReference type="GO" id="GO:0015918">
    <property type="term" value="P:sterol transport"/>
    <property type="evidence" value="ECO:0007669"/>
    <property type="project" value="TreeGrafter"/>
</dbReference>
<feature type="transmembrane region" description="Helical" evidence="1">
    <location>
        <begin position="12"/>
        <end position="32"/>
    </location>
</feature>
<dbReference type="GO" id="GO:0042632">
    <property type="term" value="P:cholesterol homeostasis"/>
    <property type="evidence" value="ECO:0007669"/>
    <property type="project" value="TreeGrafter"/>
</dbReference>
<dbReference type="Proteomes" id="UP000267606">
    <property type="component" value="Unassembled WGS sequence"/>
</dbReference>
<dbReference type="STRING" id="387005.A0A183I3X6"/>
<evidence type="ECO:0000313" key="3">
    <source>
        <dbReference type="Proteomes" id="UP000267606"/>
    </source>
</evidence>
<keyword evidence="1" id="KW-1133">Transmembrane helix</keyword>
<evidence type="ECO:0000256" key="1">
    <source>
        <dbReference type="SAM" id="Phobius"/>
    </source>
</evidence>
<name>A0A183I3X6_9BILA</name>
<protein>
    <submittedName>
        <fullName evidence="4">SSD domain-containing protein</fullName>
    </submittedName>
</protein>
<dbReference type="SUPFAM" id="SSF82866">
    <property type="entry name" value="Multidrug efflux transporter AcrB transmembrane domain"/>
    <property type="match status" value="1"/>
</dbReference>
<feature type="transmembrane region" description="Helical" evidence="1">
    <location>
        <begin position="44"/>
        <end position="68"/>
    </location>
</feature>
<proteinExistence type="predicted"/>
<keyword evidence="3" id="KW-1185">Reference proteome</keyword>
<keyword evidence="1" id="KW-0812">Transmembrane</keyword>
<dbReference type="GO" id="GO:0015485">
    <property type="term" value="F:cholesterol binding"/>
    <property type="evidence" value="ECO:0007669"/>
    <property type="project" value="TreeGrafter"/>
</dbReference>
<dbReference type="Gene3D" id="1.20.1640.10">
    <property type="entry name" value="Multidrug efflux transporter AcrB transmembrane domain"/>
    <property type="match status" value="1"/>
</dbReference>